<dbReference type="AlphaFoldDB" id="A0A0M4EK33"/>
<dbReference type="InterPro" id="IPR007919">
    <property type="entry name" value="UPF0220"/>
</dbReference>
<protein>
    <submittedName>
        <fullName evidence="7">CG15012</fullName>
    </submittedName>
</protein>
<dbReference type="OrthoDB" id="268928at2759"/>
<feature type="transmembrane region" description="Helical" evidence="6">
    <location>
        <begin position="122"/>
        <end position="141"/>
    </location>
</feature>
<evidence type="ECO:0000313" key="8">
    <source>
        <dbReference type="Proteomes" id="UP000494163"/>
    </source>
</evidence>
<organism evidence="7 8">
    <name type="scientific">Drosophila busckii</name>
    <name type="common">Fruit fly</name>
    <dbReference type="NCBI Taxonomy" id="30019"/>
    <lineage>
        <taxon>Eukaryota</taxon>
        <taxon>Metazoa</taxon>
        <taxon>Ecdysozoa</taxon>
        <taxon>Arthropoda</taxon>
        <taxon>Hexapoda</taxon>
        <taxon>Insecta</taxon>
        <taxon>Pterygota</taxon>
        <taxon>Neoptera</taxon>
        <taxon>Endopterygota</taxon>
        <taxon>Diptera</taxon>
        <taxon>Brachycera</taxon>
        <taxon>Muscomorpha</taxon>
        <taxon>Ephydroidea</taxon>
        <taxon>Drosophilidae</taxon>
        <taxon>Drosophila</taxon>
    </lineage>
</organism>
<dbReference type="STRING" id="30019.A0A0M4EK33"/>
<gene>
    <name evidence="7" type="ORF">Dbus_chr3Lg688</name>
</gene>
<evidence type="ECO:0000256" key="6">
    <source>
        <dbReference type="SAM" id="Phobius"/>
    </source>
</evidence>
<evidence type="ECO:0000256" key="3">
    <source>
        <dbReference type="ARBA" id="ARBA00022692"/>
    </source>
</evidence>
<reference evidence="7 8" key="1">
    <citation type="submission" date="2015-08" db="EMBL/GenBank/DDBJ databases">
        <title>Ancestral chromatin configuration constrains chromatin evolution on differentiating sex chromosomes in Drosophila.</title>
        <authorList>
            <person name="Zhou Q."/>
            <person name="Bachtrog D."/>
        </authorList>
    </citation>
    <scope>NUCLEOTIDE SEQUENCE [LARGE SCALE GENOMIC DNA]</scope>
    <source>
        <tissue evidence="7">Whole larvae</tissue>
    </source>
</reference>
<dbReference type="PANTHER" id="PTHR13180">
    <property type="entry name" value="SMALL MEMBRANE PROTEIN-RELATED"/>
    <property type="match status" value="1"/>
</dbReference>
<dbReference type="EMBL" id="CP012525">
    <property type="protein sequence ID" value="ALC43522.1"/>
    <property type="molecule type" value="Genomic_DNA"/>
</dbReference>
<feature type="transmembrane region" description="Helical" evidence="6">
    <location>
        <begin position="21"/>
        <end position="37"/>
    </location>
</feature>
<dbReference type="Pfam" id="PF05255">
    <property type="entry name" value="UPF0220"/>
    <property type="match status" value="1"/>
</dbReference>
<evidence type="ECO:0000256" key="2">
    <source>
        <dbReference type="ARBA" id="ARBA00005335"/>
    </source>
</evidence>
<feature type="transmembrane region" description="Helical" evidence="6">
    <location>
        <begin position="89"/>
        <end position="110"/>
    </location>
</feature>
<proteinExistence type="inferred from homology"/>
<keyword evidence="5 6" id="KW-0472">Membrane</keyword>
<dbReference type="OMA" id="GYVVPQK"/>
<keyword evidence="3 6" id="KW-0812">Transmembrane</keyword>
<sequence length="152" mass="17020">MSLLENIREWFTSETSRNKNSALAAGLLFFTGWWIIIDAMSGDSQHQITTGHVFIGIFGTVSFCMVNTVKGEHISEDNTSESGARIAKIWLLIGFVMGFASIIAAVWVMVDDFINNDKKDTSLGVSLLLQNVFILFASLVYKFGRNEEDWNE</sequence>
<evidence type="ECO:0000256" key="1">
    <source>
        <dbReference type="ARBA" id="ARBA00004141"/>
    </source>
</evidence>
<keyword evidence="4 6" id="KW-1133">Transmembrane helix</keyword>
<evidence type="ECO:0000256" key="5">
    <source>
        <dbReference type="ARBA" id="ARBA00023136"/>
    </source>
</evidence>
<feature type="transmembrane region" description="Helical" evidence="6">
    <location>
        <begin position="49"/>
        <end position="69"/>
    </location>
</feature>
<keyword evidence="8" id="KW-1185">Reference proteome</keyword>
<dbReference type="Proteomes" id="UP000494163">
    <property type="component" value="Chromosome 3L"/>
</dbReference>
<name>A0A0M4EK33_DROBS</name>
<evidence type="ECO:0000256" key="4">
    <source>
        <dbReference type="ARBA" id="ARBA00022989"/>
    </source>
</evidence>
<comment type="subcellular location">
    <subcellularLocation>
        <location evidence="1">Membrane</location>
        <topology evidence="1">Multi-pass membrane protein</topology>
    </subcellularLocation>
</comment>
<evidence type="ECO:0000313" key="7">
    <source>
        <dbReference type="EMBL" id="ALC43522.1"/>
    </source>
</evidence>
<accession>A0A0M4EK33</accession>
<dbReference type="GO" id="GO:0016020">
    <property type="term" value="C:membrane"/>
    <property type="evidence" value="ECO:0007669"/>
    <property type="project" value="UniProtKB-SubCell"/>
</dbReference>
<comment type="similarity">
    <text evidence="2">Belongs to the UPF0220 family.</text>
</comment>